<gene>
    <name evidence="1" type="ORF">PMALA_079170</name>
</gene>
<name>A0A1A8XAW9_PLAMA</name>
<proteinExistence type="predicted"/>
<evidence type="ECO:0000313" key="1">
    <source>
        <dbReference type="EMBL" id="SBT00970.1"/>
    </source>
</evidence>
<reference evidence="2" key="1">
    <citation type="submission" date="2016-05" db="EMBL/GenBank/DDBJ databases">
        <authorList>
            <person name="Naeem Raeece"/>
        </authorList>
    </citation>
    <scope>NUCLEOTIDE SEQUENCE [LARGE SCALE GENOMIC DNA]</scope>
</reference>
<evidence type="ECO:0000313" key="2">
    <source>
        <dbReference type="Proteomes" id="UP000078597"/>
    </source>
</evidence>
<dbReference type="AlphaFoldDB" id="A0A1A8XAW9"/>
<dbReference type="EMBL" id="FLQW01006750">
    <property type="protein sequence ID" value="SBT00970.1"/>
    <property type="molecule type" value="Genomic_DNA"/>
</dbReference>
<evidence type="ECO:0008006" key="3">
    <source>
        <dbReference type="Google" id="ProtNLM"/>
    </source>
</evidence>
<protein>
    <recommendedName>
        <fullName evidence="3">PIR Superfamily Protein</fullName>
    </recommendedName>
</protein>
<organism evidence="1 2">
    <name type="scientific">Plasmodium malariae</name>
    <dbReference type="NCBI Taxonomy" id="5858"/>
    <lineage>
        <taxon>Eukaryota</taxon>
        <taxon>Sar</taxon>
        <taxon>Alveolata</taxon>
        <taxon>Apicomplexa</taxon>
        <taxon>Aconoidasida</taxon>
        <taxon>Haemosporida</taxon>
        <taxon>Plasmodiidae</taxon>
        <taxon>Plasmodium</taxon>
        <taxon>Plasmodium (Plasmodium)</taxon>
    </lineage>
</organism>
<accession>A0A1A8XAW9</accession>
<dbReference type="Proteomes" id="UP000078597">
    <property type="component" value="Unassembled WGS sequence"/>
</dbReference>
<sequence>MESESCVELFLKYKKEFFTAINDILNKRCGENPRMKFGKIGISNFTTTCQDIGRYLIEIKELYKFDSIKRCKYLNYKTNSEELYINNPR</sequence>